<evidence type="ECO:0000256" key="11">
    <source>
        <dbReference type="PROSITE-ProRule" id="PRU00221"/>
    </source>
</evidence>
<evidence type="ECO:0000256" key="3">
    <source>
        <dbReference type="ARBA" id="ARBA00022448"/>
    </source>
</evidence>
<dbReference type="AlphaFoldDB" id="A0A1D2VRJ2"/>
<dbReference type="FunCoup" id="A0A1D2VRJ2">
    <property type="interactions" value="471"/>
</dbReference>
<evidence type="ECO:0000256" key="5">
    <source>
        <dbReference type="ARBA" id="ARBA00022574"/>
    </source>
</evidence>
<name>A0A1D2VRJ2_9ASCO</name>
<reference evidence="14" key="1">
    <citation type="submission" date="2016-05" db="EMBL/GenBank/DDBJ databases">
        <title>Comparative genomics of biotechnologically important yeasts.</title>
        <authorList>
            <consortium name="DOE Joint Genome Institute"/>
            <person name="Riley R."/>
            <person name="Haridas S."/>
            <person name="Wolfe K.H."/>
            <person name="Lopes M.R."/>
            <person name="Hittinger C.T."/>
            <person name="Goker M."/>
            <person name="Salamov A."/>
            <person name="Wisecaver J."/>
            <person name="Long T.M."/>
            <person name="Aerts A.L."/>
            <person name="Barry K."/>
            <person name="Choi C."/>
            <person name="Clum A."/>
            <person name="Coughlan A.Y."/>
            <person name="Deshpande S."/>
            <person name="Douglass A.P."/>
            <person name="Hanson S.J."/>
            <person name="Klenk H.-P."/>
            <person name="Labutti K."/>
            <person name="Lapidus A."/>
            <person name="Lindquist E."/>
            <person name="Lipzen A."/>
            <person name="Meier-Kolthoff J.P."/>
            <person name="Ohm R.A."/>
            <person name="Otillar R.P."/>
            <person name="Pangilinan J."/>
            <person name="Peng Y."/>
            <person name="Rokas A."/>
            <person name="Rosa C.A."/>
            <person name="Scheuner C."/>
            <person name="Sibirny A.A."/>
            <person name="Slot J.C."/>
            <person name="Stielow J.B."/>
            <person name="Sun H."/>
            <person name="Kurtzman C.P."/>
            <person name="Blackwell M."/>
            <person name="Grigoriev I.V."/>
            <person name="Jeffries T.W."/>
        </authorList>
    </citation>
    <scope>NUCLEOTIDE SEQUENCE [LARGE SCALE GENOMIC DNA]</scope>
    <source>
        <strain evidence="14">DSM 1968</strain>
    </source>
</reference>
<proteinExistence type="inferred from homology"/>
<protein>
    <recommendedName>
        <fullName evidence="10">Peroxin-7</fullName>
    </recommendedName>
</protein>
<evidence type="ECO:0000256" key="7">
    <source>
        <dbReference type="ARBA" id="ARBA00022927"/>
    </source>
</evidence>
<dbReference type="SUPFAM" id="SSF50978">
    <property type="entry name" value="WD40 repeat-like"/>
    <property type="match status" value="1"/>
</dbReference>
<feature type="compositionally biased region" description="Low complexity" evidence="12">
    <location>
        <begin position="8"/>
        <end position="23"/>
    </location>
</feature>
<feature type="region of interest" description="Disordered" evidence="12">
    <location>
        <begin position="1"/>
        <end position="23"/>
    </location>
</feature>
<feature type="repeat" description="WD" evidence="11">
    <location>
        <begin position="101"/>
        <end position="116"/>
    </location>
</feature>
<dbReference type="InterPro" id="IPR020472">
    <property type="entry name" value="WD40_PAC1"/>
</dbReference>
<keyword evidence="6" id="KW-0677">Repeat</keyword>
<dbReference type="Proteomes" id="UP000095038">
    <property type="component" value="Unassembled WGS sequence"/>
</dbReference>
<evidence type="ECO:0000256" key="6">
    <source>
        <dbReference type="ARBA" id="ARBA00022737"/>
    </source>
</evidence>
<dbReference type="PROSITE" id="PS50294">
    <property type="entry name" value="WD_REPEATS_REGION"/>
    <property type="match status" value="1"/>
</dbReference>
<comment type="subcellular location">
    <subcellularLocation>
        <location evidence="2">Cytoplasm</location>
        <location evidence="2">Cytosol</location>
    </subcellularLocation>
    <subcellularLocation>
        <location evidence="1">Peroxisome matrix</location>
    </subcellularLocation>
</comment>
<dbReference type="GeneID" id="30966112"/>
<evidence type="ECO:0000313" key="13">
    <source>
        <dbReference type="EMBL" id="ODV64233.1"/>
    </source>
</evidence>
<dbReference type="InParanoid" id="A0A1D2VRJ2"/>
<keyword evidence="3" id="KW-0813">Transport</keyword>
<dbReference type="InterPro" id="IPR015943">
    <property type="entry name" value="WD40/YVTN_repeat-like_dom_sf"/>
</dbReference>
<comment type="similarity">
    <text evidence="9">Belongs to the WD repeat peroxin-7 family.</text>
</comment>
<evidence type="ECO:0000256" key="1">
    <source>
        <dbReference type="ARBA" id="ARBA00004253"/>
    </source>
</evidence>
<dbReference type="PROSITE" id="PS50082">
    <property type="entry name" value="WD_REPEATS_2"/>
    <property type="match status" value="2"/>
</dbReference>
<dbReference type="GO" id="GO:0005782">
    <property type="term" value="C:peroxisomal matrix"/>
    <property type="evidence" value="ECO:0007669"/>
    <property type="project" value="UniProtKB-SubCell"/>
</dbReference>
<evidence type="ECO:0000256" key="2">
    <source>
        <dbReference type="ARBA" id="ARBA00004514"/>
    </source>
</evidence>
<evidence type="ECO:0000256" key="9">
    <source>
        <dbReference type="ARBA" id="ARBA00024017"/>
    </source>
</evidence>
<dbReference type="PROSITE" id="PS00678">
    <property type="entry name" value="WD_REPEATS_1"/>
    <property type="match status" value="1"/>
</dbReference>
<dbReference type="OrthoDB" id="273771at2759"/>
<dbReference type="PANTHER" id="PTHR46027:SF1">
    <property type="entry name" value="PEROXISOMAL TARGETING SIGNAL 2 RECEPTOR"/>
    <property type="match status" value="1"/>
</dbReference>
<evidence type="ECO:0000313" key="14">
    <source>
        <dbReference type="Proteomes" id="UP000095038"/>
    </source>
</evidence>
<dbReference type="InterPro" id="IPR036322">
    <property type="entry name" value="WD40_repeat_dom_sf"/>
</dbReference>
<evidence type="ECO:0000256" key="10">
    <source>
        <dbReference type="ARBA" id="ARBA00032565"/>
    </source>
</evidence>
<keyword evidence="14" id="KW-1185">Reference proteome</keyword>
<sequence length="233" mass="26344">MNIDQSVNIESNPNNLNNLKKSSIPLSNSKNESMVNTTTQECIYQVVFSPHTPNNLISVNASSHLHLWDIRSPKPKVMDFVAHGGLEALTCDWNKYRPTVIASAGVDKSIKIWDLRMITNIDGSSANNSIPNPTNQMLGHEFAIRKIIWSPHNGKNILSCSYDMTSRVWDDITDDNANYQSSRRMNSANSCRGIFNNHQEFVLGGDWSLWGNPGWVATTSWDEMVYIWDTNRL</sequence>
<evidence type="ECO:0000256" key="4">
    <source>
        <dbReference type="ARBA" id="ARBA00022490"/>
    </source>
</evidence>
<dbReference type="InterPro" id="IPR019775">
    <property type="entry name" value="WD40_repeat_CS"/>
</dbReference>
<organism evidence="13 14">
    <name type="scientific">Ascoidea rubescens DSM 1968</name>
    <dbReference type="NCBI Taxonomy" id="1344418"/>
    <lineage>
        <taxon>Eukaryota</taxon>
        <taxon>Fungi</taxon>
        <taxon>Dikarya</taxon>
        <taxon>Ascomycota</taxon>
        <taxon>Saccharomycotina</taxon>
        <taxon>Saccharomycetes</taxon>
        <taxon>Ascoideaceae</taxon>
        <taxon>Ascoidea</taxon>
    </lineage>
</organism>
<dbReference type="InterPro" id="IPR001680">
    <property type="entry name" value="WD40_rpt"/>
</dbReference>
<dbReference type="GO" id="GO:0016558">
    <property type="term" value="P:protein import into peroxisome matrix"/>
    <property type="evidence" value="ECO:0007669"/>
    <property type="project" value="InterPro"/>
</dbReference>
<dbReference type="EMBL" id="KV454475">
    <property type="protein sequence ID" value="ODV64233.1"/>
    <property type="molecule type" value="Genomic_DNA"/>
</dbReference>
<accession>A0A1D2VRJ2</accession>
<evidence type="ECO:0000256" key="8">
    <source>
        <dbReference type="ARBA" id="ARBA00023140"/>
    </source>
</evidence>
<dbReference type="GO" id="GO:0005829">
    <property type="term" value="C:cytosol"/>
    <property type="evidence" value="ECO:0007669"/>
    <property type="project" value="UniProtKB-SubCell"/>
</dbReference>
<evidence type="ECO:0000256" key="12">
    <source>
        <dbReference type="SAM" id="MobiDB-lite"/>
    </source>
</evidence>
<keyword evidence="4" id="KW-0963">Cytoplasm</keyword>
<dbReference type="GO" id="GO:0005053">
    <property type="term" value="F:peroxisome matrix targeting signal-2 binding"/>
    <property type="evidence" value="ECO:0007669"/>
    <property type="project" value="InterPro"/>
</dbReference>
<feature type="repeat" description="WD" evidence="11">
    <location>
        <begin position="137"/>
        <end position="170"/>
    </location>
</feature>
<keyword evidence="5 11" id="KW-0853">WD repeat</keyword>
<gene>
    <name evidence="13" type="ORF">ASCRUDRAFT_73900</name>
</gene>
<dbReference type="PRINTS" id="PR00320">
    <property type="entry name" value="GPROTEINBRPT"/>
</dbReference>
<dbReference type="Gene3D" id="2.130.10.10">
    <property type="entry name" value="YVTN repeat-like/Quinoprotein amine dehydrogenase"/>
    <property type="match status" value="1"/>
</dbReference>
<dbReference type="SMART" id="SM00320">
    <property type="entry name" value="WD40"/>
    <property type="match status" value="4"/>
</dbReference>
<dbReference type="Pfam" id="PF00400">
    <property type="entry name" value="WD40"/>
    <property type="match status" value="3"/>
</dbReference>
<dbReference type="STRING" id="1344418.A0A1D2VRJ2"/>
<keyword evidence="8" id="KW-0576">Peroxisome</keyword>
<keyword evidence="7" id="KW-0653">Protein transport</keyword>
<dbReference type="PANTHER" id="PTHR46027">
    <property type="entry name" value="PEROXISOMAL TARGETING SIGNAL 2 RECEPTOR"/>
    <property type="match status" value="1"/>
</dbReference>
<dbReference type="RefSeq" id="XP_020050540.1">
    <property type="nucleotide sequence ID" value="XM_020192476.1"/>
</dbReference>
<dbReference type="InterPro" id="IPR044536">
    <property type="entry name" value="PEX7"/>
</dbReference>